<dbReference type="GO" id="GO:0004519">
    <property type="term" value="F:endonuclease activity"/>
    <property type="evidence" value="ECO:0007669"/>
    <property type="project" value="UniProtKB-KW"/>
</dbReference>
<feature type="compositionally biased region" description="Polar residues" evidence="7">
    <location>
        <begin position="342"/>
        <end position="359"/>
    </location>
</feature>
<keyword evidence="5" id="KW-0378">Hydrolase</keyword>
<feature type="region of interest" description="Disordered" evidence="7">
    <location>
        <begin position="405"/>
        <end position="452"/>
    </location>
</feature>
<dbReference type="Pfam" id="PF17917">
    <property type="entry name" value="RT_RNaseH"/>
    <property type="match status" value="1"/>
</dbReference>
<evidence type="ECO:0000256" key="3">
    <source>
        <dbReference type="ARBA" id="ARBA00022722"/>
    </source>
</evidence>
<organism evidence="10">
    <name type="scientific">Perkinsus marinus (strain ATCC 50983 / TXsc)</name>
    <dbReference type="NCBI Taxonomy" id="423536"/>
    <lineage>
        <taxon>Eukaryota</taxon>
        <taxon>Sar</taxon>
        <taxon>Alveolata</taxon>
        <taxon>Perkinsozoa</taxon>
        <taxon>Perkinsea</taxon>
        <taxon>Perkinsida</taxon>
        <taxon>Perkinsidae</taxon>
        <taxon>Perkinsus</taxon>
    </lineage>
</organism>
<evidence type="ECO:0000313" key="10">
    <source>
        <dbReference type="Proteomes" id="UP000007800"/>
    </source>
</evidence>
<feature type="region of interest" description="Disordered" evidence="7">
    <location>
        <begin position="333"/>
        <end position="375"/>
    </location>
</feature>
<dbReference type="GO" id="GO:0015074">
    <property type="term" value="P:DNA integration"/>
    <property type="evidence" value="ECO:0007669"/>
    <property type="project" value="InterPro"/>
</dbReference>
<dbReference type="Gene3D" id="3.30.420.10">
    <property type="entry name" value="Ribonuclease H-like superfamily/Ribonuclease H"/>
    <property type="match status" value="1"/>
</dbReference>
<dbReference type="GO" id="GO:0016787">
    <property type="term" value="F:hydrolase activity"/>
    <property type="evidence" value="ECO:0007669"/>
    <property type="project" value="UniProtKB-KW"/>
</dbReference>
<feature type="compositionally biased region" description="Basic and acidic residues" evidence="7">
    <location>
        <begin position="416"/>
        <end position="435"/>
    </location>
</feature>
<dbReference type="PANTHER" id="PTHR37984">
    <property type="entry name" value="PROTEIN CBG26694"/>
    <property type="match status" value="1"/>
</dbReference>
<evidence type="ECO:0000313" key="9">
    <source>
        <dbReference type="EMBL" id="EEQ98247.1"/>
    </source>
</evidence>
<dbReference type="PANTHER" id="PTHR37984:SF5">
    <property type="entry name" value="PROTEIN NYNRIN-LIKE"/>
    <property type="match status" value="1"/>
</dbReference>
<evidence type="ECO:0000256" key="5">
    <source>
        <dbReference type="ARBA" id="ARBA00022801"/>
    </source>
</evidence>
<gene>
    <name evidence="9" type="ORF">Pmar_PMAR002066</name>
</gene>
<dbReference type="InterPro" id="IPR041373">
    <property type="entry name" value="RT_RNaseH"/>
</dbReference>
<evidence type="ECO:0000256" key="4">
    <source>
        <dbReference type="ARBA" id="ARBA00022759"/>
    </source>
</evidence>
<evidence type="ECO:0000259" key="8">
    <source>
        <dbReference type="PROSITE" id="PS50994"/>
    </source>
</evidence>
<protein>
    <submittedName>
        <fullName evidence="9">Gag/pol/env polyprotein, putative</fullName>
    </submittedName>
</protein>
<keyword evidence="10" id="KW-1185">Reference proteome</keyword>
<feature type="compositionally biased region" description="Basic and acidic residues" evidence="7">
    <location>
        <begin position="363"/>
        <end position="375"/>
    </location>
</feature>
<dbReference type="InterPro" id="IPR043502">
    <property type="entry name" value="DNA/RNA_pol_sf"/>
</dbReference>
<dbReference type="Gene3D" id="3.10.10.10">
    <property type="entry name" value="HIV Type 1 Reverse Transcriptase, subunit A, domain 1"/>
    <property type="match status" value="1"/>
</dbReference>
<dbReference type="Gene3D" id="1.10.340.70">
    <property type="match status" value="1"/>
</dbReference>
<proteinExistence type="predicted"/>
<dbReference type="Proteomes" id="UP000007800">
    <property type="component" value="Unassembled WGS sequence"/>
</dbReference>
<keyword evidence="4" id="KW-0255">Endonuclease</keyword>
<dbReference type="OrthoDB" id="8039770at2759"/>
<keyword evidence="3" id="KW-0540">Nuclease</keyword>
<dbReference type="Pfam" id="PF17921">
    <property type="entry name" value="Integrase_H2C2"/>
    <property type="match status" value="1"/>
</dbReference>
<dbReference type="RefSeq" id="XP_002765530.1">
    <property type="nucleotide sequence ID" value="XM_002765484.1"/>
</dbReference>
<evidence type="ECO:0000256" key="2">
    <source>
        <dbReference type="ARBA" id="ARBA00022695"/>
    </source>
</evidence>
<dbReference type="InterPro" id="IPR012337">
    <property type="entry name" value="RNaseH-like_sf"/>
</dbReference>
<dbReference type="InterPro" id="IPR001584">
    <property type="entry name" value="Integrase_cat-core"/>
</dbReference>
<sequence length="1732" mass="191528">MSTRSEGDHKSGSTSSGVTVRSFKELWCGSGPKTSDKTGATDVLGVALRDSGIRKYPSATFIIYDQVTLDDDITKTTWCNNIPQLYEHYSSYGDLNYFKALRDSMYTSRFPTAFQNLVQELQVKHSLPIPVIVCLLLHEAYVGGDTALKQRTEAITVRILLSENPTDYHTVLTEVSRHNGLVSSPLLDLSAVTSDALPGLSTLSDDDAWCAFLYILSKSWCSLSTTSTNPTSVRDSWSSISQKDQEWVETFLARESDVWNEMVSYYEYKRIPPPSEYDRVIQVIKGVKGAVRTSLSDDLRRERVLVEDISYADIVGRLLDIEARSLTYYPWESTKKSESKGSRPNQSNAAADGTTSPSATGLKPHEKSSNNKGPKNDRWCDICSKYGKHTTERCWENPNTTATIPDWFKNKSSKASTKEKSDKPVKPAVTVKEEGSEPSSGGPEESQPRYNLRKTEPKNYKPAFCTSPSRSCSAETPLSALGFRAYLTDENSGYNDHPSTVVAIDSLCIPNLVDSSRVEKGWSTVRYDGASYISSSGHSLDIKAAVVVPVTVYPIDDESGCSIGPRTFTVQALVVEMRSVLLNCGLILGSDSLEKMGAVLSFSSKTLSVRGIGIIKIASLSAVPRPICSSLPTAKSLNDADMDPIEERFENSSLEEVVDFCRDKLEGASLPALDFELRHGTTPYQSPSSWNVPADLVDATHRTINREIETGHWVELEPTSLEADAWVSNAFVKPKGRLDSDGFQEIRVLLDLRRLNQAVDVPSHLKDGPLLPNPEDFIRNIPKGTTHYSLVDISSAFHGCKLSSRASRLLTFWLCGRLIRSLTCSQGLALSALYWGRHLWSSFELIFTHWWHRWLSIFVDDLLIRGPSEARTRLRRKLITGALIAMKKEVSQKVPDTVDTKIDVVGLHFEDGSYRLSDANLAKLIAAMEAAPKNGEELRRLCGTLNWSISAFETVHFNDFAKEMKTLNSLINVKPFRWKDSKGPEALDNLRELMKPRNLALHGMNDLVNGDSSGHVWVVHSDASDVAVGAGLFRASADNFYGHDDDIDERMQGAVLVSLYSKALSSSSLNWMTFEKECYALYLAAKKWLPLFISTTRNSSRSSPDRLGPPITFLTDSTTALKHWSTFTSSQDPFGSLKGQRFLSWASNISALAYVDHNIEHLPGSSNTLADMLSRIGHDFLKTAAAESNLSRPVFSCLSVPEDHQLDSSDDISVMAQALSIDESVFQGVKIREIYAYPELQGGTISAFAKTKIEAWYCSGLFKKVDDVLYVLEVLLTPSVDNDETNSESSTKHYVLVVPEGCPPIGSLCHTGVGSLKQQVMYLAHDTIMSGSTHHGKSATIENISKSYWWPGLSSSVTNYIARCPVCAHDPRKSVKQSPMRTPPATARFKSIQIDHKEIPDAIKVRLKDLPRTACVLNIVDRYTGFMACELAKDHSAKESAFLLVRRWFSRYGPCHELCSDNGSAFVASLSSVISAMFGYRLKYSLPRHPQGNSMVERANSSLSLCFRAVEESGDCDTASDLSIHIGNAEFSHNLRNGAFRRVYGEDIPSALSLFNVATLRRGQVEGHVVLDDKTEADLVKQVTLGCTLHCQEYQVERQLRGHYNLFSRVAASATKSGSKPVFTIGDKVIYEGTDDVVTAISFCRVTGRPMSLKLASGCKVSPESCSFGGDDRVISQPTLSASRVRPEGDQEQGPEFSAGDRVVFLAEATDANKYYSIEVFPPIVDLDEYML</sequence>
<evidence type="ECO:0000256" key="6">
    <source>
        <dbReference type="ARBA" id="ARBA00022918"/>
    </source>
</evidence>
<dbReference type="InterPro" id="IPR043128">
    <property type="entry name" value="Rev_trsase/Diguanyl_cyclase"/>
</dbReference>
<keyword evidence="2" id="KW-0548">Nucleotidyltransferase</keyword>
<dbReference type="InterPro" id="IPR041588">
    <property type="entry name" value="Integrase_H2C2"/>
</dbReference>
<dbReference type="EMBL" id="GG686808">
    <property type="protein sequence ID" value="EEQ98247.1"/>
    <property type="molecule type" value="Genomic_DNA"/>
</dbReference>
<dbReference type="SUPFAM" id="SSF56672">
    <property type="entry name" value="DNA/RNA polymerases"/>
    <property type="match status" value="1"/>
</dbReference>
<dbReference type="SUPFAM" id="SSF53098">
    <property type="entry name" value="Ribonuclease H-like"/>
    <property type="match status" value="1"/>
</dbReference>
<dbReference type="GO" id="GO:0003964">
    <property type="term" value="F:RNA-directed DNA polymerase activity"/>
    <property type="evidence" value="ECO:0007669"/>
    <property type="project" value="UniProtKB-KW"/>
</dbReference>
<evidence type="ECO:0000256" key="1">
    <source>
        <dbReference type="ARBA" id="ARBA00022679"/>
    </source>
</evidence>
<name>C5LYK9_PERM5</name>
<reference evidence="9 10" key="1">
    <citation type="submission" date="2008-07" db="EMBL/GenBank/DDBJ databases">
        <authorList>
            <person name="El-Sayed N."/>
            <person name="Caler E."/>
            <person name="Inman J."/>
            <person name="Amedeo P."/>
            <person name="Hass B."/>
            <person name="Wortman J."/>
        </authorList>
    </citation>
    <scope>NUCLEOTIDE SEQUENCE [LARGE SCALE GENOMIC DNA]</scope>
    <source>
        <strain evidence="10">ATCC 50983 / TXsc</strain>
    </source>
</reference>
<dbReference type="GO" id="GO:0003676">
    <property type="term" value="F:nucleic acid binding"/>
    <property type="evidence" value="ECO:0007669"/>
    <property type="project" value="InterPro"/>
</dbReference>
<dbReference type="InParanoid" id="C5LYK9"/>
<dbReference type="InterPro" id="IPR050951">
    <property type="entry name" value="Retrovirus_Pol_polyprotein"/>
</dbReference>
<dbReference type="GeneID" id="9040689"/>
<dbReference type="InterPro" id="IPR036397">
    <property type="entry name" value="RNaseH_sf"/>
</dbReference>
<keyword evidence="6" id="KW-0695">RNA-directed DNA polymerase</keyword>
<dbReference type="PROSITE" id="PS50994">
    <property type="entry name" value="INTEGRASE"/>
    <property type="match status" value="1"/>
</dbReference>
<keyword evidence="1" id="KW-0808">Transferase</keyword>
<feature type="domain" description="Integrase catalytic" evidence="8">
    <location>
        <begin position="1380"/>
        <end position="1557"/>
    </location>
</feature>
<dbReference type="Gene3D" id="3.30.70.270">
    <property type="match status" value="1"/>
</dbReference>
<evidence type="ECO:0000256" key="7">
    <source>
        <dbReference type="SAM" id="MobiDB-lite"/>
    </source>
</evidence>
<accession>C5LYK9</accession>